<dbReference type="InterPro" id="IPR023346">
    <property type="entry name" value="Lysozyme-like_dom_sf"/>
</dbReference>
<dbReference type="GO" id="GO:0009253">
    <property type="term" value="P:peptidoglycan catabolic process"/>
    <property type="evidence" value="ECO:0007669"/>
    <property type="project" value="InterPro"/>
</dbReference>
<evidence type="ECO:0000256" key="3">
    <source>
        <dbReference type="ARBA" id="ARBA00023200"/>
    </source>
</evidence>
<protein>
    <submittedName>
        <fullName evidence="4">Lysozyme</fullName>
    </submittedName>
</protein>
<dbReference type="PANTHER" id="PTHR38107">
    <property type="match status" value="1"/>
</dbReference>
<keyword evidence="2" id="KW-0081">Bacteriolytic enzyme</keyword>
<evidence type="ECO:0000256" key="2">
    <source>
        <dbReference type="ARBA" id="ARBA00022638"/>
    </source>
</evidence>
<keyword evidence="5" id="KW-1185">Reference proteome</keyword>
<evidence type="ECO:0000256" key="1">
    <source>
        <dbReference type="ARBA" id="ARBA00022529"/>
    </source>
</evidence>
<comment type="caution">
    <text evidence="4">The sequence shown here is derived from an EMBL/GenBank/DDBJ whole genome shotgun (WGS) entry which is preliminary data.</text>
</comment>
<accession>A0A8H4K0K0</accession>
<evidence type="ECO:0000313" key="4">
    <source>
        <dbReference type="EMBL" id="KAF4442465.1"/>
    </source>
</evidence>
<proteinExistence type="predicted"/>
<dbReference type="InterPro" id="IPR023347">
    <property type="entry name" value="Lysozyme_dom_sf"/>
</dbReference>
<dbReference type="CDD" id="cd00737">
    <property type="entry name" value="lyz_endolysin_autolysin"/>
    <property type="match status" value="1"/>
</dbReference>
<organism evidence="4 5">
    <name type="scientific">Fusarium austroafricanum</name>
    <dbReference type="NCBI Taxonomy" id="2364996"/>
    <lineage>
        <taxon>Eukaryota</taxon>
        <taxon>Fungi</taxon>
        <taxon>Dikarya</taxon>
        <taxon>Ascomycota</taxon>
        <taxon>Pezizomycotina</taxon>
        <taxon>Sordariomycetes</taxon>
        <taxon>Hypocreomycetidae</taxon>
        <taxon>Hypocreales</taxon>
        <taxon>Nectriaceae</taxon>
        <taxon>Fusarium</taxon>
        <taxon>Fusarium concolor species complex</taxon>
    </lineage>
</organism>
<sequence length="243" mass="27236">MGSYILGIHAVATSVARAFFITDEGVRCRSGPSTSYSIARQFSKDTDVTIICQTDGTNIEGNNIWDKTAYDCYVSDYCVDTRSSGYVTEKCGVCKAPRSNQATVNLIARFEGFRPDVYNDPTVQRSQVSNPTLCQKRKKLLANDMKEFEVCTTAMLNRKAKLNRNQYGALISWAFNMSCENAESSTPVRRLNNGEDPSTVISQELPQWVYASGQKLPGLVRRRNAEIELAKKPTRRKAFPKRC</sequence>
<dbReference type="Pfam" id="PF00959">
    <property type="entry name" value="Phage_lysozyme"/>
    <property type="match status" value="1"/>
</dbReference>
<dbReference type="PANTHER" id="PTHR38107:SF3">
    <property type="entry name" value="LYSOZYME RRRD-RELATED"/>
    <property type="match status" value="1"/>
</dbReference>
<dbReference type="Proteomes" id="UP000605986">
    <property type="component" value="Unassembled WGS sequence"/>
</dbReference>
<keyword evidence="3" id="KW-1035">Host cytoplasm</keyword>
<dbReference type="GO" id="GO:0042742">
    <property type="term" value="P:defense response to bacterium"/>
    <property type="evidence" value="ECO:0007669"/>
    <property type="project" value="UniProtKB-KW"/>
</dbReference>
<dbReference type="GO" id="GO:0016998">
    <property type="term" value="P:cell wall macromolecule catabolic process"/>
    <property type="evidence" value="ECO:0007669"/>
    <property type="project" value="InterPro"/>
</dbReference>
<gene>
    <name evidence="4" type="ORF">F53441_11751</name>
</gene>
<dbReference type="InterPro" id="IPR051018">
    <property type="entry name" value="Bacteriophage_GH24"/>
</dbReference>
<dbReference type="Gene3D" id="2.30.30.40">
    <property type="entry name" value="SH3 Domains"/>
    <property type="match status" value="1"/>
</dbReference>
<dbReference type="OrthoDB" id="5358886at2759"/>
<dbReference type="AlphaFoldDB" id="A0A8H4K0K0"/>
<dbReference type="InterPro" id="IPR002196">
    <property type="entry name" value="Glyco_hydro_24"/>
</dbReference>
<keyword evidence="1" id="KW-0929">Antimicrobial</keyword>
<evidence type="ECO:0000313" key="5">
    <source>
        <dbReference type="Proteomes" id="UP000605986"/>
    </source>
</evidence>
<reference evidence="4" key="1">
    <citation type="submission" date="2020-01" db="EMBL/GenBank/DDBJ databases">
        <title>Identification and distribution of gene clusters putatively required for synthesis of sphingolipid metabolism inhibitors in phylogenetically diverse species of the filamentous fungus Fusarium.</title>
        <authorList>
            <person name="Kim H.-S."/>
            <person name="Busman M."/>
            <person name="Brown D.W."/>
            <person name="Divon H."/>
            <person name="Uhlig S."/>
            <person name="Proctor R.H."/>
        </authorList>
    </citation>
    <scope>NUCLEOTIDE SEQUENCE</scope>
    <source>
        <strain evidence="4">NRRL 53441</strain>
    </source>
</reference>
<dbReference type="GO" id="GO:0031640">
    <property type="term" value="P:killing of cells of another organism"/>
    <property type="evidence" value="ECO:0007669"/>
    <property type="project" value="UniProtKB-KW"/>
</dbReference>
<dbReference type="Gene3D" id="1.10.530.40">
    <property type="match status" value="1"/>
</dbReference>
<dbReference type="GO" id="GO:0003796">
    <property type="term" value="F:lysozyme activity"/>
    <property type="evidence" value="ECO:0007669"/>
    <property type="project" value="InterPro"/>
</dbReference>
<dbReference type="EMBL" id="JAADJG010000598">
    <property type="protein sequence ID" value="KAF4442465.1"/>
    <property type="molecule type" value="Genomic_DNA"/>
</dbReference>
<dbReference type="InterPro" id="IPR033907">
    <property type="entry name" value="Endolysin_autolysin"/>
</dbReference>
<dbReference type="SUPFAM" id="SSF53955">
    <property type="entry name" value="Lysozyme-like"/>
    <property type="match status" value="1"/>
</dbReference>
<name>A0A8H4K0K0_9HYPO</name>